<keyword evidence="9" id="KW-1133">Transmembrane helix</keyword>
<evidence type="ECO:0000256" key="6">
    <source>
        <dbReference type="ARBA" id="ARBA00022741"/>
    </source>
</evidence>
<evidence type="ECO:0000313" key="15">
    <source>
        <dbReference type="EMBL" id="PIA51184.1"/>
    </source>
</evidence>
<dbReference type="SUPFAM" id="SSF56112">
    <property type="entry name" value="Protein kinase-like (PK-like)"/>
    <property type="match status" value="1"/>
</dbReference>
<sequence>MNRPSRLDKDVKVLSTKMKMLGGANARSESVLKEGGNASSESIDMLLSELAKEKPQPFSYEQLNSFTSDFKFKIGSGGFGDVYKGEFPGGVQIAVKVLKSNSRDVMEKQFMSEVGTLGRTYHRNLIKLYGYCNEAKILALVYEYMEKGSFDEILFHLNIPWVEYYDIAVEIARGVSYLHESQIIHHDIKPGNVLLNSKLSPKVTDFGLARVKRELSQFTQTGFRGTVGYAAPELFMGPLVKISSSVTFSALA</sequence>
<keyword evidence="11" id="KW-0325">Glycoprotein</keyword>
<comment type="subcellular location">
    <subcellularLocation>
        <location evidence="1">Membrane</location>
        <topology evidence="1">Single-pass type I membrane protein</topology>
    </subcellularLocation>
</comment>
<evidence type="ECO:0000313" key="16">
    <source>
        <dbReference type="Proteomes" id="UP000230069"/>
    </source>
</evidence>
<keyword evidence="5" id="KW-0732">Signal</keyword>
<evidence type="ECO:0000256" key="9">
    <source>
        <dbReference type="ARBA" id="ARBA00022989"/>
    </source>
</evidence>
<reference evidence="15 16" key="1">
    <citation type="submission" date="2017-09" db="EMBL/GenBank/DDBJ databases">
        <title>WGS assembly of Aquilegia coerulea Goldsmith.</title>
        <authorList>
            <person name="Hodges S."/>
            <person name="Kramer E."/>
            <person name="Nordborg M."/>
            <person name="Tomkins J."/>
            <person name="Borevitz J."/>
            <person name="Derieg N."/>
            <person name="Yan J."/>
            <person name="Mihaltcheva S."/>
            <person name="Hayes R.D."/>
            <person name="Rokhsar D."/>
        </authorList>
    </citation>
    <scope>NUCLEOTIDE SEQUENCE [LARGE SCALE GENOMIC DNA]</scope>
    <source>
        <strain evidence="16">cv. Goldsmith</strain>
    </source>
</reference>
<feature type="binding site" evidence="12">
    <location>
        <position position="96"/>
    </location>
    <ligand>
        <name>ATP</name>
        <dbReference type="ChEBI" id="CHEBI:30616"/>
    </ligand>
</feature>
<dbReference type="PROSITE" id="PS00107">
    <property type="entry name" value="PROTEIN_KINASE_ATP"/>
    <property type="match status" value="1"/>
</dbReference>
<dbReference type="GO" id="GO:0004674">
    <property type="term" value="F:protein serine/threonine kinase activity"/>
    <property type="evidence" value="ECO:0007669"/>
    <property type="project" value="UniProtKB-KW"/>
</dbReference>
<dbReference type="InterPro" id="IPR008271">
    <property type="entry name" value="Ser/Thr_kinase_AS"/>
</dbReference>
<dbReference type="InterPro" id="IPR011009">
    <property type="entry name" value="Kinase-like_dom_sf"/>
</dbReference>
<dbReference type="OrthoDB" id="5857966at2759"/>
<accession>A0A2G5E607</accession>
<evidence type="ECO:0000256" key="5">
    <source>
        <dbReference type="ARBA" id="ARBA00022729"/>
    </source>
</evidence>
<evidence type="ECO:0000256" key="3">
    <source>
        <dbReference type="ARBA" id="ARBA00022679"/>
    </source>
</evidence>
<keyword evidence="2 13" id="KW-0723">Serine/threonine-protein kinase</keyword>
<evidence type="ECO:0000256" key="1">
    <source>
        <dbReference type="ARBA" id="ARBA00004479"/>
    </source>
</evidence>
<dbReference type="SMART" id="SM00220">
    <property type="entry name" value="S_TKc"/>
    <property type="match status" value="1"/>
</dbReference>
<dbReference type="Proteomes" id="UP000230069">
    <property type="component" value="Unassembled WGS sequence"/>
</dbReference>
<dbReference type="PANTHER" id="PTHR27009">
    <property type="entry name" value="RUST RESISTANCE KINASE LR10-RELATED"/>
    <property type="match status" value="1"/>
</dbReference>
<dbReference type="Gene3D" id="3.30.200.20">
    <property type="entry name" value="Phosphorylase Kinase, domain 1"/>
    <property type="match status" value="1"/>
</dbReference>
<dbReference type="Pfam" id="PF00069">
    <property type="entry name" value="Pkinase"/>
    <property type="match status" value="1"/>
</dbReference>
<feature type="domain" description="Protein kinase" evidence="14">
    <location>
        <begin position="68"/>
        <end position="252"/>
    </location>
</feature>
<keyword evidence="4" id="KW-0812">Transmembrane</keyword>
<comment type="similarity">
    <text evidence="13">Belongs to the protein kinase superfamily.</text>
</comment>
<evidence type="ECO:0000256" key="8">
    <source>
        <dbReference type="ARBA" id="ARBA00022840"/>
    </source>
</evidence>
<dbReference type="Gene3D" id="1.10.510.10">
    <property type="entry name" value="Transferase(Phosphotransferase) domain 1"/>
    <property type="match status" value="1"/>
</dbReference>
<evidence type="ECO:0000256" key="11">
    <source>
        <dbReference type="ARBA" id="ARBA00023180"/>
    </source>
</evidence>
<name>A0A2G5E607_AQUCA</name>
<dbReference type="EMBL" id="KZ305028">
    <property type="protein sequence ID" value="PIA51184.1"/>
    <property type="molecule type" value="Genomic_DNA"/>
</dbReference>
<dbReference type="InterPro" id="IPR017441">
    <property type="entry name" value="Protein_kinase_ATP_BS"/>
</dbReference>
<dbReference type="InterPro" id="IPR000719">
    <property type="entry name" value="Prot_kinase_dom"/>
</dbReference>
<dbReference type="PROSITE" id="PS50011">
    <property type="entry name" value="PROTEIN_KINASE_DOM"/>
    <property type="match status" value="1"/>
</dbReference>
<keyword evidence="6 12" id="KW-0547">Nucleotide-binding</keyword>
<dbReference type="GO" id="GO:0016020">
    <property type="term" value="C:membrane"/>
    <property type="evidence" value="ECO:0007669"/>
    <property type="project" value="UniProtKB-SubCell"/>
</dbReference>
<keyword evidence="8 12" id="KW-0067">ATP-binding</keyword>
<keyword evidence="16" id="KW-1185">Reference proteome</keyword>
<proteinExistence type="inferred from homology"/>
<protein>
    <recommendedName>
        <fullName evidence="14">Protein kinase domain-containing protein</fullName>
    </recommendedName>
</protein>
<dbReference type="FunFam" id="3.30.200.20:FF:000178">
    <property type="entry name" value="serine/threonine-protein kinase PBS1-like"/>
    <property type="match status" value="1"/>
</dbReference>
<dbReference type="InterPro" id="IPR045874">
    <property type="entry name" value="LRK10/LRL21-25-like"/>
</dbReference>
<dbReference type="AlphaFoldDB" id="A0A2G5E607"/>
<evidence type="ECO:0000256" key="12">
    <source>
        <dbReference type="PROSITE-ProRule" id="PRU10141"/>
    </source>
</evidence>
<evidence type="ECO:0000256" key="2">
    <source>
        <dbReference type="ARBA" id="ARBA00022527"/>
    </source>
</evidence>
<dbReference type="InParanoid" id="A0A2G5E607"/>
<evidence type="ECO:0000256" key="10">
    <source>
        <dbReference type="ARBA" id="ARBA00023136"/>
    </source>
</evidence>
<dbReference type="STRING" id="218851.A0A2G5E607"/>
<evidence type="ECO:0000256" key="7">
    <source>
        <dbReference type="ARBA" id="ARBA00022777"/>
    </source>
</evidence>
<evidence type="ECO:0000256" key="13">
    <source>
        <dbReference type="RuleBase" id="RU000304"/>
    </source>
</evidence>
<keyword evidence="7" id="KW-0418">Kinase</keyword>
<evidence type="ECO:0000259" key="14">
    <source>
        <dbReference type="PROSITE" id="PS50011"/>
    </source>
</evidence>
<dbReference type="PROSITE" id="PS00108">
    <property type="entry name" value="PROTEIN_KINASE_ST"/>
    <property type="match status" value="1"/>
</dbReference>
<keyword evidence="3" id="KW-0808">Transferase</keyword>
<keyword evidence="10" id="KW-0472">Membrane</keyword>
<gene>
    <name evidence="15" type="ORF">AQUCO_01100190v1</name>
</gene>
<evidence type="ECO:0000256" key="4">
    <source>
        <dbReference type="ARBA" id="ARBA00022692"/>
    </source>
</evidence>
<organism evidence="15 16">
    <name type="scientific">Aquilegia coerulea</name>
    <name type="common">Rocky mountain columbine</name>
    <dbReference type="NCBI Taxonomy" id="218851"/>
    <lineage>
        <taxon>Eukaryota</taxon>
        <taxon>Viridiplantae</taxon>
        <taxon>Streptophyta</taxon>
        <taxon>Embryophyta</taxon>
        <taxon>Tracheophyta</taxon>
        <taxon>Spermatophyta</taxon>
        <taxon>Magnoliopsida</taxon>
        <taxon>Ranunculales</taxon>
        <taxon>Ranunculaceae</taxon>
        <taxon>Thalictroideae</taxon>
        <taxon>Aquilegia</taxon>
    </lineage>
</organism>
<dbReference type="GO" id="GO:0005524">
    <property type="term" value="F:ATP binding"/>
    <property type="evidence" value="ECO:0007669"/>
    <property type="project" value="UniProtKB-UniRule"/>
</dbReference>